<dbReference type="RefSeq" id="WP_182529207.1">
    <property type="nucleotide sequence ID" value="NZ_JACGXL010000001.1"/>
</dbReference>
<comment type="caution">
    <text evidence="3">The sequence shown here is derived from an EMBL/GenBank/DDBJ whole genome shotgun (WGS) entry which is preliminary data.</text>
</comment>
<dbReference type="PANTHER" id="PTHR39430">
    <property type="entry name" value="MEMBRANE-ASSOCIATED PROTEASE-RELATED"/>
    <property type="match status" value="1"/>
</dbReference>
<feature type="transmembrane region" description="Helical" evidence="1">
    <location>
        <begin position="12"/>
        <end position="32"/>
    </location>
</feature>
<name>A0A839EUK4_9GAMM</name>
<feature type="transmembrane region" description="Helical" evidence="1">
    <location>
        <begin position="87"/>
        <end position="108"/>
    </location>
</feature>
<feature type="transmembrane region" description="Helical" evidence="1">
    <location>
        <begin position="120"/>
        <end position="138"/>
    </location>
</feature>
<proteinExistence type="predicted"/>
<dbReference type="Proteomes" id="UP000550401">
    <property type="component" value="Unassembled WGS sequence"/>
</dbReference>
<evidence type="ECO:0000259" key="2">
    <source>
        <dbReference type="Pfam" id="PF02517"/>
    </source>
</evidence>
<feature type="domain" description="CAAX prenyl protease 2/Lysostaphin resistance protein A-like" evidence="2">
    <location>
        <begin position="124"/>
        <end position="218"/>
    </location>
</feature>
<feature type="transmembrane region" description="Helical" evidence="1">
    <location>
        <begin position="182"/>
        <end position="202"/>
    </location>
</feature>
<dbReference type="PANTHER" id="PTHR39430:SF1">
    <property type="entry name" value="PROTEASE"/>
    <property type="match status" value="1"/>
</dbReference>
<feature type="transmembrane region" description="Helical" evidence="1">
    <location>
        <begin position="150"/>
        <end position="170"/>
    </location>
</feature>
<feature type="transmembrane region" description="Helical" evidence="1">
    <location>
        <begin position="214"/>
        <end position="237"/>
    </location>
</feature>
<sequence>MNKILFGSDGRLRNGWWILAFIALLLASRLVYTPVSHALQQLGVSKDGLEPLRLGFLLLVTWICVRLRREPLSSIGFALDRRWARELGVGTFFGLATALLAVVMIWGVGGVRLELDPARSLATLAHGAYVFAFVALFEETLFRGFVFQRLVAGAGPWFASIAMGLLFATGHWDNPGMQGATLAWATIELFLGAVLLGLAYLRTRSLAMPIGIHLGWNWTLGQLFGFDVSGFGQAGWFHPLLQDRPEWVTGGPFGPEASIFAVVVDVLLIVVLWKWKGASAQPDARGAPMPATDVARN</sequence>
<dbReference type="EMBL" id="JACGXL010000001">
    <property type="protein sequence ID" value="MBA8886096.1"/>
    <property type="molecule type" value="Genomic_DNA"/>
</dbReference>
<evidence type="ECO:0000313" key="3">
    <source>
        <dbReference type="EMBL" id="MBA8886096.1"/>
    </source>
</evidence>
<evidence type="ECO:0000313" key="4">
    <source>
        <dbReference type="Proteomes" id="UP000550401"/>
    </source>
</evidence>
<protein>
    <recommendedName>
        <fullName evidence="2">CAAX prenyl protease 2/Lysostaphin resistance protein A-like domain-containing protein</fullName>
    </recommendedName>
</protein>
<dbReference type="InterPro" id="IPR003675">
    <property type="entry name" value="Rce1/LyrA-like_dom"/>
</dbReference>
<gene>
    <name evidence="3" type="ORF">FHW12_000287</name>
</gene>
<keyword evidence="1" id="KW-1133">Transmembrane helix</keyword>
<keyword evidence="1" id="KW-0812">Transmembrane</keyword>
<organism evidence="3 4">
    <name type="scientific">Dokdonella fugitiva</name>
    <dbReference type="NCBI Taxonomy" id="328517"/>
    <lineage>
        <taxon>Bacteria</taxon>
        <taxon>Pseudomonadati</taxon>
        <taxon>Pseudomonadota</taxon>
        <taxon>Gammaproteobacteria</taxon>
        <taxon>Lysobacterales</taxon>
        <taxon>Rhodanobacteraceae</taxon>
        <taxon>Dokdonella</taxon>
    </lineage>
</organism>
<dbReference type="Pfam" id="PF02517">
    <property type="entry name" value="Rce1-like"/>
    <property type="match status" value="1"/>
</dbReference>
<evidence type="ECO:0000256" key="1">
    <source>
        <dbReference type="SAM" id="Phobius"/>
    </source>
</evidence>
<feature type="transmembrane region" description="Helical" evidence="1">
    <location>
        <begin position="257"/>
        <end position="275"/>
    </location>
</feature>
<accession>A0A839EUK4</accession>
<dbReference type="GO" id="GO:0004175">
    <property type="term" value="F:endopeptidase activity"/>
    <property type="evidence" value="ECO:0007669"/>
    <property type="project" value="UniProtKB-ARBA"/>
</dbReference>
<dbReference type="GO" id="GO:0080120">
    <property type="term" value="P:CAAX-box protein maturation"/>
    <property type="evidence" value="ECO:0007669"/>
    <property type="project" value="UniProtKB-ARBA"/>
</dbReference>
<reference evidence="3 4" key="1">
    <citation type="submission" date="2020-07" db="EMBL/GenBank/DDBJ databases">
        <title>Genomic Encyclopedia of Type Strains, Phase IV (KMG-V): Genome sequencing to study the core and pangenomes of soil and plant-associated prokaryotes.</title>
        <authorList>
            <person name="Whitman W."/>
        </authorList>
    </citation>
    <scope>NUCLEOTIDE SEQUENCE [LARGE SCALE GENOMIC DNA]</scope>
    <source>
        <strain evidence="3 4">RH2WT43</strain>
    </source>
</reference>
<keyword evidence="1" id="KW-0472">Membrane</keyword>
<dbReference type="AlphaFoldDB" id="A0A839EUK4"/>
<keyword evidence="4" id="KW-1185">Reference proteome</keyword>